<keyword evidence="5 9" id="KW-0238">DNA-binding</keyword>
<proteinExistence type="predicted"/>
<accession>A0A6J4V794</accession>
<dbReference type="InterPro" id="IPR039420">
    <property type="entry name" value="WalR-like"/>
</dbReference>
<feature type="domain" description="Response regulatory" evidence="11">
    <location>
        <begin position="6"/>
        <end position="143"/>
    </location>
</feature>
<dbReference type="SMART" id="SM00448">
    <property type="entry name" value="REC"/>
    <property type="match status" value="1"/>
</dbReference>
<protein>
    <recommendedName>
        <fullName evidence="1">Phosphate regulon transcriptional regulatory protein PhoB</fullName>
    </recommendedName>
</protein>
<dbReference type="SMART" id="SM00862">
    <property type="entry name" value="Trans_reg_C"/>
    <property type="match status" value="1"/>
</dbReference>
<dbReference type="GO" id="GO:0032993">
    <property type="term" value="C:protein-DNA complex"/>
    <property type="evidence" value="ECO:0007669"/>
    <property type="project" value="TreeGrafter"/>
</dbReference>
<dbReference type="Pfam" id="PF00072">
    <property type="entry name" value="Response_reg"/>
    <property type="match status" value="1"/>
</dbReference>
<dbReference type="InterPro" id="IPR011006">
    <property type="entry name" value="CheY-like_superfamily"/>
</dbReference>
<evidence type="ECO:0000259" key="11">
    <source>
        <dbReference type="PROSITE" id="PS50110"/>
    </source>
</evidence>
<dbReference type="Pfam" id="PF00486">
    <property type="entry name" value="Trans_reg_C"/>
    <property type="match status" value="1"/>
</dbReference>
<feature type="domain" description="OmpR/PhoB-type" evidence="12">
    <location>
        <begin position="155"/>
        <end position="252"/>
    </location>
</feature>
<dbReference type="PANTHER" id="PTHR48111:SF1">
    <property type="entry name" value="TWO-COMPONENT RESPONSE REGULATOR ORR33"/>
    <property type="match status" value="1"/>
</dbReference>
<evidence type="ECO:0000256" key="8">
    <source>
        <dbReference type="PROSITE-ProRule" id="PRU00169"/>
    </source>
</evidence>
<dbReference type="InterPro" id="IPR036388">
    <property type="entry name" value="WH-like_DNA-bd_sf"/>
</dbReference>
<evidence type="ECO:0000256" key="6">
    <source>
        <dbReference type="ARBA" id="ARBA00023163"/>
    </source>
</evidence>
<dbReference type="GO" id="GO:0000976">
    <property type="term" value="F:transcription cis-regulatory region binding"/>
    <property type="evidence" value="ECO:0007669"/>
    <property type="project" value="TreeGrafter"/>
</dbReference>
<dbReference type="CDD" id="cd00383">
    <property type="entry name" value="trans_reg_C"/>
    <property type="match status" value="1"/>
</dbReference>
<evidence type="ECO:0000256" key="9">
    <source>
        <dbReference type="PROSITE-ProRule" id="PRU01091"/>
    </source>
</evidence>
<dbReference type="GO" id="GO:0005829">
    <property type="term" value="C:cytosol"/>
    <property type="evidence" value="ECO:0007669"/>
    <property type="project" value="TreeGrafter"/>
</dbReference>
<feature type="region of interest" description="Disordered" evidence="10">
    <location>
        <begin position="75"/>
        <end position="96"/>
    </location>
</feature>
<dbReference type="Gene3D" id="1.10.10.10">
    <property type="entry name" value="Winged helix-like DNA-binding domain superfamily/Winged helix DNA-binding domain"/>
    <property type="match status" value="1"/>
</dbReference>
<dbReference type="EMBL" id="CADCWH010000389">
    <property type="protein sequence ID" value="CAA9570209.1"/>
    <property type="molecule type" value="Genomic_DNA"/>
</dbReference>
<dbReference type="PROSITE" id="PS50110">
    <property type="entry name" value="RESPONSE_REGULATORY"/>
    <property type="match status" value="1"/>
</dbReference>
<keyword evidence="4" id="KW-0805">Transcription regulation</keyword>
<keyword evidence="2 8" id="KW-0597">Phosphoprotein</keyword>
<feature type="DNA-binding region" description="OmpR/PhoB-type" evidence="9">
    <location>
        <begin position="155"/>
        <end position="252"/>
    </location>
</feature>
<dbReference type="CDD" id="cd17574">
    <property type="entry name" value="REC_OmpR"/>
    <property type="match status" value="1"/>
</dbReference>
<dbReference type="SUPFAM" id="SSF52172">
    <property type="entry name" value="CheY-like"/>
    <property type="match status" value="1"/>
</dbReference>
<evidence type="ECO:0000256" key="10">
    <source>
        <dbReference type="SAM" id="MobiDB-lite"/>
    </source>
</evidence>
<evidence type="ECO:0000313" key="13">
    <source>
        <dbReference type="EMBL" id="CAA9570209.1"/>
    </source>
</evidence>
<name>A0A6J4V794_9BACT</name>
<keyword evidence="3" id="KW-0902">Two-component regulatory system</keyword>
<gene>
    <name evidence="13" type="ORF">AVDCRST_MAG70-2431</name>
</gene>
<dbReference type="Gene3D" id="3.40.50.2300">
    <property type="match status" value="1"/>
</dbReference>
<sequence>MERHPTVLVVDDEDDIVGLMRDFLEAGGYVVLTASDGPTALALLARQTVDCVLLDVMMPGLSGFDVLRRIRAGVSGRAPHGRTPGHTGTDQPGNRSEEDLPVIFLSARGEDGDKLRGLGLGADDYIVKSATAAEVVARVKAVLRRSRRGEPVQTAALLDFGRLTIDIGAREVCVGGQPVAFAAREFDLLQLLAEHPRQALTREFLYETLWGAYGDRHTLTVHISRLREKIEEDPTDPRYIVTVWGVGYRFEAERRA</sequence>
<dbReference type="InterPro" id="IPR001789">
    <property type="entry name" value="Sig_transdc_resp-reg_receiver"/>
</dbReference>
<keyword evidence="6" id="KW-0804">Transcription</keyword>
<feature type="modified residue" description="4-aspartylphosphate" evidence="8">
    <location>
        <position position="55"/>
    </location>
</feature>
<evidence type="ECO:0000256" key="3">
    <source>
        <dbReference type="ARBA" id="ARBA00023012"/>
    </source>
</evidence>
<reference evidence="13" key="1">
    <citation type="submission" date="2020-02" db="EMBL/GenBank/DDBJ databases">
        <authorList>
            <person name="Meier V. D."/>
        </authorList>
    </citation>
    <scope>NUCLEOTIDE SEQUENCE</scope>
    <source>
        <strain evidence="13">AVDCRST_MAG70</strain>
    </source>
</reference>
<evidence type="ECO:0000256" key="4">
    <source>
        <dbReference type="ARBA" id="ARBA00023015"/>
    </source>
</evidence>
<evidence type="ECO:0000256" key="2">
    <source>
        <dbReference type="ARBA" id="ARBA00022553"/>
    </source>
</evidence>
<evidence type="ECO:0000256" key="7">
    <source>
        <dbReference type="ARBA" id="ARBA00024735"/>
    </source>
</evidence>
<dbReference type="PROSITE" id="PS51755">
    <property type="entry name" value="OMPR_PHOB"/>
    <property type="match status" value="1"/>
</dbReference>
<evidence type="ECO:0000256" key="5">
    <source>
        <dbReference type="ARBA" id="ARBA00023125"/>
    </source>
</evidence>
<organism evidence="13">
    <name type="scientific">uncultured Thermomicrobiales bacterium</name>
    <dbReference type="NCBI Taxonomy" id="1645740"/>
    <lineage>
        <taxon>Bacteria</taxon>
        <taxon>Pseudomonadati</taxon>
        <taxon>Thermomicrobiota</taxon>
        <taxon>Thermomicrobia</taxon>
        <taxon>Thermomicrobiales</taxon>
        <taxon>environmental samples</taxon>
    </lineage>
</organism>
<dbReference type="AlphaFoldDB" id="A0A6J4V794"/>
<dbReference type="GO" id="GO:0000156">
    <property type="term" value="F:phosphorelay response regulator activity"/>
    <property type="evidence" value="ECO:0007669"/>
    <property type="project" value="TreeGrafter"/>
</dbReference>
<evidence type="ECO:0000259" key="12">
    <source>
        <dbReference type="PROSITE" id="PS51755"/>
    </source>
</evidence>
<dbReference type="FunFam" id="1.10.10.10:FF:000018">
    <property type="entry name" value="DNA-binding response regulator ResD"/>
    <property type="match status" value="1"/>
</dbReference>
<evidence type="ECO:0000256" key="1">
    <source>
        <dbReference type="ARBA" id="ARBA00013332"/>
    </source>
</evidence>
<comment type="function">
    <text evidence="7">This protein is a positive regulator for the phosphate regulon. Transcription of this operon is positively regulated by PhoB and PhoR when phosphate is limited.</text>
</comment>
<dbReference type="GO" id="GO:0006355">
    <property type="term" value="P:regulation of DNA-templated transcription"/>
    <property type="evidence" value="ECO:0007669"/>
    <property type="project" value="InterPro"/>
</dbReference>
<dbReference type="InterPro" id="IPR001867">
    <property type="entry name" value="OmpR/PhoB-type_DNA-bd"/>
</dbReference>
<dbReference type="PANTHER" id="PTHR48111">
    <property type="entry name" value="REGULATOR OF RPOS"/>
    <property type="match status" value="1"/>
</dbReference>